<feature type="compositionally biased region" description="Basic and acidic residues" evidence="1">
    <location>
        <begin position="95"/>
        <end position="107"/>
    </location>
</feature>
<feature type="region of interest" description="Disordered" evidence="1">
    <location>
        <begin position="145"/>
        <end position="195"/>
    </location>
</feature>
<dbReference type="EMBL" id="MBFS01000077">
    <property type="protein sequence ID" value="PVV04793.1"/>
    <property type="molecule type" value="Genomic_DNA"/>
</dbReference>
<proteinExistence type="predicted"/>
<name>A0A2T9ZJK7_9FUNG</name>
<dbReference type="OrthoDB" id="5393235at2759"/>
<organism evidence="2 3">
    <name type="scientific">Smittium megazygosporum</name>
    <dbReference type="NCBI Taxonomy" id="133381"/>
    <lineage>
        <taxon>Eukaryota</taxon>
        <taxon>Fungi</taxon>
        <taxon>Fungi incertae sedis</taxon>
        <taxon>Zoopagomycota</taxon>
        <taxon>Kickxellomycotina</taxon>
        <taxon>Harpellomycetes</taxon>
        <taxon>Harpellales</taxon>
        <taxon>Legeriomycetaceae</taxon>
        <taxon>Smittium</taxon>
    </lineage>
</organism>
<gene>
    <name evidence="2" type="ORF">BB560_000693</name>
</gene>
<keyword evidence="3" id="KW-1185">Reference proteome</keyword>
<evidence type="ECO:0000313" key="3">
    <source>
        <dbReference type="Proteomes" id="UP000245609"/>
    </source>
</evidence>
<feature type="region of interest" description="Disordered" evidence="1">
    <location>
        <begin position="95"/>
        <end position="132"/>
    </location>
</feature>
<comment type="caution">
    <text evidence="2">The sequence shown here is derived from an EMBL/GenBank/DDBJ whole genome shotgun (WGS) entry which is preliminary data.</text>
</comment>
<feature type="compositionally biased region" description="Polar residues" evidence="1">
    <location>
        <begin position="145"/>
        <end position="166"/>
    </location>
</feature>
<sequence>MKSKVSSDPLIAESQKFEVQYRNSAKHVSSLVDSWLGSNNNPNTNGSKANVSGTKHIRAKDVFTARPTRLGVGAKFIPHNQVVYTSNSSAFLSKEEQELKTRIERKNAPSSQPNTSNSMLKNKNIDKDDDSLDYMNSRSFQIQSQIKTTSLNQVNSNDELDNGTSSENKKNNPKTAPTTKKRQPATSFLDTVPVR</sequence>
<dbReference type="AlphaFoldDB" id="A0A2T9ZJK7"/>
<evidence type="ECO:0000313" key="2">
    <source>
        <dbReference type="EMBL" id="PVV04793.1"/>
    </source>
</evidence>
<feature type="compositionally biased region" description="Polar residues" evidence="1">
    <location>
        <begin position="108"/>
        <end position="121"/>
    </location>
</feature>
<accession>A0A2T9ZJK7</accession>
<protein>
    <submittedName>
        <fullName evidence="2">Uncharacterized protein</fullName>
    </submittedName>
</protein>
<reference evidence="2 3" key="1">
    <citation type="journal article" date="2018" name="MBio">
        <title>Comparative Genomics Reveals the Core Gene Toolbox for the Fungus-Insect Symbiosis.</title>
        <authorList>
            <person name="Wang Y."/>
            <person name="Stata M."/>
            <person name="Wang W."/>
            <person name="Stajich J.E."/>
            <person name="White M.M."/>
            <person name="Moncalvo J.M."/>
        </authorList>
    </citation>
    <scope>NUCLEOTIDE SEQUENCE [LARGE SCALE GENOMIC DNA]</scope>
    <source>
        <strain evidence="2 3">SC-DP-2</strain>
    </source>
</reference>
<dbReference type="Proteomes" id="UP000245609">
    <property type="component" value="Unassembled WGS sequence"/>
</dbReference>
<evidence type="ECO:0000256" key="1">
    <source>
        <dbReference type="SAM" id="MobiDB-lite"/>
    </source>
</evidence>